<reference evidence="13" key="1">
    <citation type="submission" date="2024-03" db="EMBL/GenBank/DDBJ databases">
        <title>Complete genome sequence of Mycoplasma gypis type strain B1/T1.</title>
        <authorList>
            <person name="Spergser J."/>
        </authorList>
    </citation>
    <scope>NUCLEOTIDE SEQUENCE [LARGE SCALE GENOMIC DNA]</scope>
    <source>
        <strain evidence="13">B1/T1</strain>
    </source>
</reference>
<evidence type="ECO:0000256" key="5">
    <source>
        <dbReference type="ARBA" id="ARBA00022723"/>
    </source>
</evidence>
<keyword evidence="4 11" id="KW-0235">DNA replication</keyword>
<evidence type="ECO:0000256" key="8">
    <source>
        <dbReference type="ARBA" id="ARBA00022840"/>
    </source>
</evidence>
<evidence type="ECO:0000256" key="7">
    <source>
        <dbReference type="ARBA" id="ARBA00022833"/>
    </source>
</evidence>
<dbReference type="EMBL" id="CP148066">
    <property type="protein sequence ID" value="WXL28309.1"/>
    <property type="molecule type" value="Genomic_DNA"/>
</dbReference>
<dbReference type="PRINTS" id="PR00300">
    <property type="entry name" value="CLPPROTEASEA"/>
</dbReference>
<dbReference type="InterPro" id="IPR008921">
    <property type="entry name" value="DNA_pol3_clamp-load_cplx_C"/>
</dbReference>
<dbReference type="Gene3D" id="1.10.8.60">
    <property type="match status" value="1"/>
</dbReference>
<organism evidence="13 14">
    <name type="scientific">[Mycoplasma] gypis</name>
    <dbReference type="NCBI Taxonomy" id="92404"/>
    <lineage>
        <taxon>Bacteria</taxon>
        <taxon>Bacillati</taxon>
        <taxon>Mycoplasmatota</taxon>
        <taxon>Mycoplasmoidales</taxon>
        <taxon>Metamycoplasmataceae</taxon>
        <taxon>Metamycoplasma</taxon>
    </lineage>
</organism>
<keyword evidence="14" id="KW-1185">Reference proteome</keyword>
<dbReference type="PANTHER" id="PTHR11669:SF0">
    <property type="entry name" value="PROTEIN STICHEL-LIKE 2"/>
    <property type="match status" value="1"/>
</dbReference>
<keyword evidence="5" id="KW-0479">Metal-binding</keyword>
<sequence length="771" mass="88963">MTDNKYIALYRQYRPKSFSEVRGQDHIVNTLKNVIETGKISHAYLFCGPRGTGKTSVAKIFAAALNCEDLNEDFESCDECKKSVEKSLDILEIDAASNTGVDDIRNLKENIDNLPSYSKYKVYIIDEVHMLSKSAWNALLKTIEEPPKHVIFILATTDPQKIPLTVLSRVQRYNFKRIDVTTIANQLDYVYKNEGIAFEPKALELIANLSNGAMRDALSMADQIAIFANSDVKVSDVQKMFGLISNQTLIEIINTINKKEIHEVLQLTKQQIDQGADIEKMIVGLINVLKDYVIYKKTNDATLISFLEVNQMSDIKLLVDKAYLLLDELITILKELKYSDIPQQTLEMGLLKMCFVRTNENTKESEVTNLPIFTDESVEDIAYEKETINTEDEAIQYQEHDSKVSHETEEPSNNIDEYFEAKKPNQSFIDLSHESIANNQPVSKIDSHEQSWFDNLANSMQNSKKSFQTQTMEINLEQADSIDDSELADLEESFTLSEPQIHINPSISAETDYEKSGEYSVQQAKKHEQNHKRINEMLSYDDIANPPMIHHRQNVEEIMHDTSEFAVNQNQITAEYSVIEEDLLNQNSQTQDYSSATEDIFGLDEVVSKNRYKDLTIDEILNLSLLAQKEKLVDKTDYKIEYRVKLTKLKDFSNPKYEKYVRLLNSMKPSLNASNFILFSTEYSQMIEQLNNYKQEKEFQEFIKEEFKRNLHIFAAEKQKMQRAIDYYMEHKEELKHRKLIPLPVLESPEDSKALKTVKELFGDILDIKKR</sequence>
<dbReference type="Pfam" id="PF13177">
    <property type="entry name" value="DNA_pol3_delta2"/>
    <property type="match status" value="1"/>
</dbReference>
<dbReference type="InterPro" id="IPR045085">
    <property type="entry name" value="HLD_clamp_pol_III_gamma_tau"/>
</dbReference>
<dbReference type="InterPro" id="IPR001270">
    <property type="entry name" value="ClpA/B"/>
</dbReference>
<keyword evidence="3 11" id="KW-0548">Nucleotidyltransferase</keyword>
<evidence type="ECO:0000256" key="1">
    <source>
        <dbReference type="ARBA" id="ARBA00006360"/>
    </source>
</evidence>
<dbReference type="PANTHER" id="PTHR11669">
    <property type="entry name" value="REPLICATION FACTOR C / DNA POLYMERASE III GAMMA-TAU SUBUNIT"/>
    <property type="match status" value="1"/>
</dbReference>
<dbReference type="CDD" id="cd00009">
    <property type="entry name" value="AAA"/>
    <property type="match status" value="1"/>
</dbReference>
<gene>
    <name evidence="11 13" type="primary">dnaX</name>
    <name evidence="13" type="ORF">WG616_03005</name>
</gene>
<dbReference type="InterPro" id="IPR050238">
    <property type="entry name" value="DNA_Rep/Repair_Clamp_Loader"/>
</dbReference>
<dbReference type="SUPFAM" id="SSF48019">
    <property type="entry name" value="post-AAA+ oligomerization domain-like"/>
    <property type="match status" value="1"/>
</dbReference>
<dbReference type="EC" id="2.7.7.7" evidence="11"/>
<evidence type="ECO:0000256" key="10">
    <source>
        <dbReference type="ARBA" id="ARBA00049244"/>
    </source>
</evidence>
<dbReference type="SMART" id="SM00382">
    <property type="entry name" value="AAA"/>
    <property type="match status" value="1"/>
</dbReference>
<keyword evidence="2 11" id="KW-0808">Transferase</keyword>
<evidence type="ECO:0000256" key="11">
    <source>
        <dbReference type="RuleBase" id="RU364063"/>
    </source>
</evidence>
<dbReference type="NCBIfam" id="TIGR02397">
    <property type="entry name" value="dnaX_nterm"/>
    <property type="match status" value="1"/>
</dbReference>
<protein>
    <recommendedName>
        <fullName evidence="11">DNA polymerase III subunit gamma/tau</fullName>
        <ecNumber evidence="11">2.7.7.7</ecNumber>
    </recommendedName>
</protein>
<keyword evidence="7" id="KW-0862">Zinc</keyword>
<evidence type="ECO:0000259" key="12">
    <source>
        <dbReference type="SMART" id="SM00382"/>
    </source>
</evidence>
<accession>A0ABZ2RVI0</accession>
<evidence type="ECO:0000313" key="13">
    <source>
        <dbReference type="EMBL" id="WXL28309.1"/>
    </source>
</evidence>
<evidence type="ECO:0000256" key="6">
    <source>
        <dbReference type="ARBA" id="ARBA00022741"/>
    </source>
</evidence>
<evidence type="ECO:0000256" key="3">
    <source>
        <dbReference type="ARBA" id="ARBA00022695"/>
    </source>
</evidence>
<feature type="domain" description="AAA+ ATPase" evidence="12">
    <location>
        <begin position="40"/>
        <end position="179"/>
    </location>
</feature>
<evidence type="ECO:0000313" key="14">
    <source>
        <dbReference type="Proteomes" id="UP001460679"/>
    </source>
</evidence>
<dbReference type="GO" id="GO:0003887">
    <property type="term" value="F:DNA-directed DNA polymerase activity"/>
    <property type="evidence" value="ECO:0007669"/>
    <property type="project" value="UniProtKB-EC"/>
</dbReference>
<dbReference type="Gene3D" id="3.40.50.300">
    <property type="entry name" value="P-loop containing nucleotide triphosphate hydrolases"/>
    <property type="match status" value="1"/>
</dbReference>
<dbReference type="Proteomes" id="UP001460679">
    <property type="component" value="Chromosome"/>
</dbReference>
<dbReference type="InterPro" id="IPR012763">
    <property type="entry name" value="DNA_pol_III_sug/sutau_N"/>
</dbReference>
<dbReference type="SUPFAM" id="SSF52540">
    <property type="entry name" value="P-loop containing nucleoside triphosphate hydrolases"/>
    <property type="match status" value="1"/>
</dbReference>
<dbReference type="NCBIfam" id="NF004046">
    <property type="entry name" value="PRK05563.1"/>
    <property type="match status" value="1"/>
</dbReference>
<dbReference type="InterPro" id="IPR027417">
    <property type="entry name" value="P-loop_NTPase"/>
</dbReference>
<comment type="function">
    <text evidence="11">DNA polymerase III is a complex, multichain enzyme responsible for most of the replicative synthesis in bacteria. This DNA polymerase also exhibits 3' to 5' exonuclease activity.</text>
</comment>
<evidence type="ECO:0000256" key="2">
    <source>
        <dbReference type="ARBA" id="ARBA00022679"/>
    </source>
</evidence>
<evidence type="ECO:0000256" key="4">
    <source>
        <dbReference type="ARBA" id="ARBA00022705"/>
    </source>
</evidence>
<evidence type="ECO:0000256" key="9">
    <source>
        <dbReference type="ARBA" id="ARBA00022932"/>
    </source>
</evidence>
<comment type="similarity">
    <text evidence="1 11">Belongs to the DnaX/STICHEL family.</text>
</comment>
<comment type="catalytic activity">
    <reaction evidence="10 11">
        <text>DNA(n) + a 2'-deoxyribonucleoside 5'-triphosphate = DNA(n+1) + diphosphate</text>
        <dbReference type="Rhea" id="RHEA:22508"/>
        <dbReference type="Rhea" id="RHEA-COMP:17339"/>
        <dbReference type="Rhea" id="RHEA-COMP:17340"/>
        <dbReference type="ChEBI" id="CHEBI:33019"/>
        <dbReference type="ChEBI" id="CHEBI:61560"/>
        <dbReference type="ChEBI" id="CHEBI:173112"/>
        <dbReference type="EC" id="2.7.7.7"/>
    </reaction>
</comment>
<dbReference type="Gene3D" id="1.20.272.10">
    <property type="match status" value="1"/>
</dbReference>
<dbReference type="InterPro" id="IPR022754">
    <property type="entry name" value="DNA_pol_III_gamma-3"/>
</dbReference>
<dbReference type="InterPro" id="IPR003593">
    <property type="entry name" value="AAA+_ATPase"/>
</dbReference>
<keyword evidence="9 11" id="KW-0239">DNA-directed DNA polymerase</keyword>
<keyword evidence="6 11" id="KW-0547">Nucleotide-binding</keyword>
<dbReference type="Pfam" id="PF12169">
    <property type="entry name" value="DNA_pol3_gamma3"/>
    <property type="match status" value="1"/>
</dbReference>
<dbReference type="Pfam" id="PF22608">
    <property type="entry name" value="DNAX_ATPase_lid"/>
    <property type="match status" value="1"/>
</dbReference>
<name>A0ABZ2RVI0_9BACT</name>
<comment type="subunit">
    <text evidence="11">DNA polymerase III contains a core (composed of alpha, epsilon and theta chains) that associates with a tau subunit. This core dimerizes to form the POLIII' complex. PolIII' associates with the gamma complex (composed of gamma, delta, delta', psi and chi chains) and with the beta chain to form the complete DNA polymerase III complex.</text>
</comment>
<dbReference type="CDD" id="cd18137">
    <property type="entry name" value="HLD_clamp_pol_III_gamma_tau"/>
    <property type="match status" value="1"/>
</dbReference>
<proteinExistence type="inferred from homology"/>
<keyword evidence="8 11" id="KW-0067">ATP-binding</keyword>
<dbReference type="RefSeq" id="WP_205499596.1">
    <property type="nucleotide sequence ID" value="NZ_CP148066.1"/>
</dbReference>